<evidence type="ECO:0000313" key="1">
    <source>
        <dbReference type="EMBL" id="ERP30969.1"/>
    </source>
</evidence>
<dbReference type="SUPFAM" id="SSF56112">
    <property type="entry name" value="Protein kinase-like (PK-like)"/>
    <property type="match status" value="1"/>
</dbReference>
<sequence>MKNSPNTPLLLKTMRTATAQVRFKKSHTTLRKELRRAEKQLTNAEKAINYHFTRSHKEYINEEIFPRAAKVANSTFTGKTRTKKFTRRFRSFKVMSAYQLFLLELDCLGRINEQMLLQDEENHFPILVDYNPEKATITTSHNGISLDKLTTKMVVPNLERQITTILNILANARVIHLDMHKRGSNIVIDSHGILSIIDFDMAQAANRPFNYTVEAKLRRGKQLLTRKQIEKTLACNSHIIIQ</sequence>
<dbReference type="InterPro" id="IPR011009">
    <property type="entry name" value="Kinase-like_dom_sf"/>
</dbReference>
<dbReference type="Gene3D" id="1.10.510.10">
    <property type="entry name" value="Transferase(Phosphotransferase) domain 1"/>
    <property type="match status" value="1"/>
</dbReference>
<comment type="caution">
    <text evidence="1">The sequence shown here is derived from an EMBL/GenBank/DDBJ whole genome shotgun (WGS) entry which is preliminary data.</text>
</comment>
<dbReference type="AlphaFoldDB" id="U7D389"/>
<organism evidence="1 2">
    <name type="scientific">Chitinivibrio alkaliphilus ACht1</name>
    <dbReference type="NCBI Taxonomy" id="1313304"/>
    <lineage>
        <taxon>Bacteria</taxon>
        <taxon>Pseudomonadati</taxon>
        <taxon>Fibrobacterota</taxon>
        <taxon>Chitinivibrionia</taxon>
        <taxon>Chitinivibrionales</taxon>
        <taxon>Chitinivibrionaceae</taxon>
        <taxon>Chitinivibrio</taxon>
    </lineage>
</organism>
<gene>
    <name evidence="1" type="ORF">CALK_2164</name>
</gene>
<dbReference type="RefSeq" id="WP_022637542.1">
    <property type="nucleotide sequence ID" value="NZ_ASJR01000024.1"/>
</dbReference>
<proteinExistence type="predicted"/>
<evidence type="ECO:0008006" key="3">
    <source>
        <dbReference type="Google" id="ProtNLM"/>
    </source>
</evidence>
<reference evidence="1 2" key="1">
    <citation type="journal article" date="2013" name="Environ. Microbiol.">
        <title>Genome analysis of Chitinivibrio alkaliphilus gen. nov., sp. nov., a novel extremely haloalkaliphilic anaerobic chitinolytic bacterium from the candidate phylum Termite Group 3.</title>
        <authorList>
            <person name="Sorokin D.Y."/>
            <person name="Gumerov V.M."/>
            <person name="Rakitin A.L."/>
            <person name="Beletsky A.V."/>
            <person name="Damste J.S."/>
            <person name="Muyzer G."/>
            <person name="Mardanov A.V."/>
            <person name="Ravin N.V."/>
        </authorList>
    </citation>
    <scope>NUCLEOTIDE SEQUENCE [LARGE SCALE GENOMIC DNA]</scope>
    <source>
        <strain evidence="1 2">ACht1</strain>
    </source>
</reference>
<dbReference type="EMBL" id="ASJR01000024">
    <property type="protein sequence ID" value="ERP30969.1"/>
    <property type="molecule type" value="Genomic_DNA"/>
</dbReference>
<protein>
    <recommendedName>
        <fullName evidence="3">Protein kinase domain-containing protein</fullName>
    </recommendedName>
</protein>
<dbReference type="Proteomes" id="UP000017148">
    <property type="component" value="Unassembled WGS sequence"/>
</dbReference>
<dbReference type="Gene3D" id="3.30.200.20">
    <property type="entry name" value="Phosphorylase Kinase, domain 1"/>
    <property type="match status" value="1"/>
</dbReference>
<accession>U7D389</accession>
<evidence type="ECO:0000313" key="2">
    <source>
        <dbReference type="Proteomes" id="UP000017148"/>
    </source>
</evidence>
<name>U7D389_9BACT</name>
<keyword evidence="2" id="KW-1185">Reference proteome</keyword>
<dbReference type="OrthoDB" id="9929530at2"/>